<feature type="transmembrane region" description="Helical" evidence="1">
    <location>
        <begin position="37"/>
        <end position="52"/>
    </location>
</feature>
<reference evidence="2 3" key="1">
    <citation type="journal article" date="2018" name="Int. J. Syst. Evol. Microbiol.">
        <title>Mesosutterella multiformis gen. nov., sp. nov., a member of the family Sutterellaceae and Sutterella megalosphaeroides sp. nov., isolated from human faeces.</title>
        <authorList>
            <person name="Sakamoto M."/>
            <person name="Ikeyama N."/>
            <person name="Kunihiro T."/>
            <person name="Iino T."/>
            <person name="Yuki M."/>
            <person name="Ohkuma M."/>
        </authorList>
    </citation>
    <scope>NUCLEOTIDE SEQUENCE [LARGE SCALE GENOMIC DNA]</scope>
    <source>
        <strain evidence="2 3">4NBBH2</strain>
    </source>
</reference>
<dbReference type="AlphaFoldDB" id="A0A388SFX3"/>
<sequence>MSIFERKTIHSMQVALGLAGFGYLGFVAGLIWPFANYLGFAALAAGVVLLLIKKTDLDRLRSLVSGFGGHSA</sequence>
<comment type="caution">
    <text evidence="2">The sequence shown here is derived from an EMBL/GenBank/DDBJ whole genome shotgun (WGS) entry which is preliminary data.</text>
</comment>
<name>A0A388SFX3_9BURK</name>
<feature type="transmembrane region" description="Helical" evidence="1">
    <location>
        <begin position="12"/>
        <end position="31"/>
    </location>
</feature>
<keyword evidence="1" id="KW-0472">Membrane</keyword>
<evidence type="ECO:0000256" key="1">
    <source>
        <dbReference type="SAM" id="Phobius"/>
    </source>
</evidence>
<keyword evidence="1" id="KW-1133">Transmembrane helix</keyword>
<keyword evidence="1" id="KW-0812">Transmembrane</keyword>
<evidence type="ECO:0000313" key="2">
    <source>
        <dbReference type="EMBL" id="GBO93594.1"/>
    </source>
</evidence>
<organism evidence="2 3">
    <name type="scientific">Mesosutterella multiformis</name>
    <dbReference type="NCBI Taxonomy" id="2259133"/>
    <lineage>
        <taxon>Bacteria</taxon>
        <taxon>Pseudomonadati</taxon>
        <taxon>Pseudomonadota</taxon>
        <taxon>Betaproteobacteria</taxon>
        <taxon>Burkholderiales</taxon>
        <taxon>Sutterellaceae</taxon>
        <taxon>Mesosutterella</taxon>
    </lineage>
</organism>
<protein>
    <submittedName>
        <fullName evidence="2">Uncharacterized protein</fullName>
    </submittedName>
</protein>
<dbReference type="EMBL" id="BGZJ01000001">
    <property type="protein sequence ID" value="GBO93594.1"/>
    <property type="molecule type" value="Genomic_DNA"/>
</dbReference>
<keyword evidence="3" id="KW-1185">Reference proteome</keyword>
<proteinExistence type="predicted"/>
<evidence type="ECO:0000313" key="3">
    <source>
        <dbReference type="Proteomes" id="UP000266091"/>
    </source>
</evidence>
<accession>A0A401LJA8</accession>
<dbReference type="Proteomes" id="UP000266091">
    <property type="component" value="Unassembled WGS sequence"/>
</dbReference>
<accession>A0A388SFX3</accession>
<gene>
    <name evidence="2" type="ORF">MESMUL_09480</name>
</gene>